<name>A0AAD5QNB8_PARTN</name>
<dbReference type="EMBL" id="JAHQIW010002552">
    <property type="protein sequence ID" value="KAJ1355689.1"/>
    <property type="molecule type" value="Genomic_DNA"/>
</dbReference>
<evidence type="ECO:0000313" key="1">
    <source>
        <dbReference type="EMBL" id="KAJ1355689.1"/>
    </source>
</evidence>
<evidence type="ECO:0008006" key="3">
    <source>
        <dbReference type="Google" id="ProtNLM"/>
    </source>
</evidence>
<dbReference type="Proteomes" id="UP001196413">
    <property type="component" value="Unassembled WGS sequence"/>
</dbReference>
<dbReference type="AlphaFoldDB" id="A0AAD5QNB8"/>
<evidence type="ECO:0000313" key="2">
    <source>
        <dbReference type="Proteomes" id="UP001196413"/>
    </source>
</evidence>
<comment type="caution">
    <text evidence="1">The sequence shown here is derived from an EMBL/GenBank/DDBJ whole genome shotgun (WGS) entry which is preliminary data.</text>
</comment>
<accession>A0AAD5QNB8</accession>
<protein>
    <recommendedName>
        <fullName evidence="3">C3H1-type domain-containing protein</fullName>
    </recommendedName>
</protein>
<reference evidence="1" key="1">
    <citation type="submission" date="2021-06" db="EMBL/GenBank/DDBJ databases">
        <title>Parelaphostrongylus tenuis whole genome reference sequence.</title>
        <authorList>
            <person name="Garwood T.J."/>
            <person name="Larsen P.A."/>
            <person name="Fountain-Jones N.M."/>
            <person name="Garbe J.R."/>
            <person name="Macchietto M.G."/>
            <person name="Kania S.A."/>
            <person name="Gerhold R.W."/>
            <person name="Richards J.E."/>
            <person name="Wolf T.M."/>
        </authorList>
    </citation>
    <scope>NUCLEOTIDE SEQUENCE</scope>
    <source>
        <strain evidence="1">MNPRO001-30</strain>
        <tissue evidence="1">Meninges</tissue>
    </source>
</reference>
<keyword evidence="2" id="KW-1185">Reference proteome</keyword>
<proteinExistence type="predicted"/>
<gene>
    <name evidence="1" type="ORF">KIN20_013183</name>
</gene>
<organism evidence="1 2">
    <name type="scientific">Parelaphostrongylus tenuis</name>
    <name type="common">Meningeal worm</name>
    <dbReference type="NCBI Taxonomy" id="148309"/>
    <lineage>
        <taxon>Eukaryota</taxon>
        <taxon>Metazoa</taxon>
        <taxon>Ecdysozoa</taxon>
        <taxon>Nematoda</taxon>
        <taxon>Chromadorea</taxon>
        <taxon>Rhabditida</taxon>
        <taxon>Rhabditina</taxon>
        <taxon>Rhabditomorpha</taxon>
        <taxon>Strongyloidea</taxon>
        <taxon>Metastrongylidae</taxon>
        <taxon>Parelaphostrongylus</taxon>
    </lineage>
</organism>
<sequence>MRSEIWKRGEVCKFGRYCWHAHGPLQLQSMAYKVFQLFKTTTTEYVNTEEAS</sequence>